<protein>
    <recommendedName>
        <fullName evidence="4">Phosphotransferase system, HPr-related protein</fullName>
    </recommendedName>
</protein>
<dbReference type="Proteomes" id="UP000068210">
    <property type="component" value="Chromosome"/>
</dbReference>
<dbReference type="KEGG" id="acx:Achr_8320"/>
<gene>
    <name evidence="2" type="ORF">Achr_8320</name>
</gene>
<feature type="compositionally biased region" description="Basic and acidic residues" evidence="1">
    <location>
        <begin position="27"/>
        <end position="57"/>
    </location>
</feature>
<feature type="region of interest" description="Disordered" evidence="1">
    <location>
        <begin position="1"/>
        <end position="172"/>
    </location>
</feature>
<reference evidence="2 3" key="1">
    <citation type="journal article" date="2015" name="PLoS ONE">
        <title>Azotobacter Genomes: The Genome of Azotobacter chroococcum NCIMB 8003 (ATCC 4412).</title>
        <authorList>
            <person name="Robson R.L."/>
            <person name="Jones R."/>
            <person name="Robson R.M."/>
            <person name="Schwartz A."/>
            <person name="Richardson T.H."/>
        </authorList>
    </citation>
    <scope>NUCLEOTIDE SEQUENCE [LARGE SCALE GENOMIC DNA]</scope>
    <source>
        <strain evidence="2 3">NCIMB 8003</strain>
    </source>
</reference>
<evidence type="ECO:0000313" key="3">
    <source>
        <dbReference type="Proteomes" id="UP000068210"/>
    </source>
</evidence>
<organism evidence="2 3">
    <name type="scientific">Azotobacter chroococcum NCIMB 8003</name>
    <dbReference type="NCBI Taxonomy" id="1328314"/>
    <lineage>
        <taxon>Bacteria</taxon>
        <taxon>Pseudomonadati</taxon>
        <taxon>Pseudomonadota</taxon>
        <taxon>Gammaproteobacteria</taxon>
        <taxon>Pseudomonadales</taxon>
        <taxon>Pseudomonadaceae</taxon>
        <taxon>Azotobacter</taxon>
    </lineage>
</organism>
<dbReference type="HOGENOM" id="CLU_130401_0_0_6"/>
<evidence type="ECO:0000313" key="2">
    <source>
        <dbReference type="EMBL" id="AJE20320.1"/>
    </source>
</evidence>
<keyword evidence="3" id="KW-1185">Reference proteome</keyword>
<dbReference type="RefSeq" id="WP_039802129.1">
    <property type="nucleotide sequence ID" value="NZ_CP010415.1"/>
</dbReference>
<feature type="compositionally biased region" description="Basic and acidic residues" evidence="1">
    <location>
        <begin position="84"/>
        <end position="102"/>
    </location>
</feature>
<sequence length="172" mass="18892">MKDRKPQAQEIDDLEDRMGSLEPLDFSSRRDERQGRIGDVRPAEEVHEEFPPQRVREAGMTGGEMPGGEPTMDDADPEILIPEDGARSPNERGHGLPADKDLSIVSADRIGAGGGLDEAEAARILPLDGQPWDGRTDTEASSDEDEEENEEVLSDEELKGPEPLHSSRDRDP</sequence>
<name>A0A0C4WM96_9GAMM</name>
<accession>A0A0C4WM96</accession>
<dbReference type="STRING" id="1328314.Achr_8320"/>
<dbReference type="AlphaFoldDB" id="A0A0C4WM96"/>
<proteinExistence type="predicted"/>
<evidence type="ECO:0000256" key="1">
    <source>
        <dbReference type="SAM" id="MobiDB-lite"/>
    </source>
</evidence>
<evidence type="ECO:0008006" key="4">
    <source>
        <dbReference type="Google" id="ProtNLM"/>
    </source>
</evidence>
<feature type="compositionally biased region" description="Acidic residues" evidence="1">
    <location>
        <begin position="140"/>
        <end position="155"/>
    </location>
</feature>
<dbReference type="EMBL" id="CP010415">
    <property type="protein sequence ID" value="AJE20320.1"/>
    <property type="molecule type" value="Genomic_DNA"/>
</dbReference>
<feature type="compositionally biased region" description="Basic and acidic residues" evidence="1">
    <location>
        <begin position="156"/>
        <end position="172"/>
    </location>
</feature>